<accession>A0ABU0IXJ2</accession>
<evidence type="ECO:0000313" key="2">
    <source>
        <dbReference type="Proteomes" id="UP001228905"/>
    </source>
</evidence>
<comment type="caution">
    <text evidence="1">The sequence shown here is derived from an EMBL/GenBank/DDBJ whole genome shotgun (WGS) entry which is preliminary data.</text>
</comment>
<proteinExistence type="predicted"/>
<gene>
    <name evidence="1" type="ORF">QO010_004532</name>
</gene>
<dbReference type="Proteomes" id="UP001228905">
    <property type="component" value="Unassembled WGS sequence"/>
</dbReference>
<dbReference type="RefSeq" id="WP_307352878.1">
    <property type="nucleotide sequence ID" value="NZ_JAUSVS010000014.1"/>
</dbReference>
<organism evidence="1 2">
    <name type="scientific">Caulobacter ginsengisoli</name>
    <dbReference type="NCBI Taxonomy" id="400775"/>
    <lineage>
        <taxon>Bacteria</taxon>
        <taxon>Pseudomonadati</taxon>
        <taxon>Pseudomonadota</taxon>
        <taxon>Alphaproteobacteria</taxon>
        <taxon>Caulobacterales</taxon>
        <taxon>Caulobacteraceae</taxon>
        <taxon>Caulobacter</taxon>
    </lineage>
</organism>
<evidence type="ECO:0000313" key="1">
    <source>
        <dbReference type="EMBL" id="MDQ0466736.1"/>
    </source>
</evidence>
<reference evidence="1 2" key="1">
    <citation type="submission" date="2023-07" db="EMBL/GenBank/DDBJ databases">
        <title>Genomic Encyclopedia of Type Strains, Phase IV (KMG-IV): sequencing the most valuable type-strain genomes for metagenomic binning, comparative biology and taxonomic classification.</title>
        <authorList>
            <person name="Goeker M."/>
        </authorList>
    </citation>
    <scope>NUCLEOTIDE SEQUENCE [LARGE SCALE GENOMIC DNA]</scope>
    <source>
        <strain evidence="1 2">DSM 18695</strain>
    </source>
</reference>
<keyword evidence="2" id="KW-1185">Reference proteome</keyword>
<dbReference type="EMBL" id="JAUSVS010000014">
    <property type="protein sequence ID" value="MDQ0466736.1"/>
    <property type="molecule type" value="Genomic_DNA"/>
</dbReference>
<name>A0ABU0IXJ2_9CAUL</name>
<sequence length="200" mass="22119">MLLDAADYAVIAPLSTSRLHALAFLADVLSPIYDLSTLSGRILKRRIGPYFPELQWQLDRLVGQGLVDVVQLQPVVEASRAYLDASFCLRRSATQSILNAVYQLPEFLALRDFFRELADALGAVPDDDLDATTQADVTWDTGHAGTIIDYGEWRARNYSRMSADRIEELANDTLGKAGVTLSPGAKVNLYVRYLRRAANG</sequence>
<protein>
    <submittedName>
        <fullName evidence="1">Uncharacterized protein</fullName>
    </submittedName>
</protein>